<dbReference type="AlphaFoldDB" id="A0A4Y2AG82"/>
<sequence length="96" mass="10545">MCVLEKKMSDHCLGKKNGGVTMRAGRVGMVTPEGKLFVIKEMCVLVMLSCVVGMITPKGKLFVNHILGDKTNLCVTMVLVKRNEYDNGLGEKQMVV</sequence>
<name>A0A4Y2AG82_ARAVE</name>
<evidence type="ECO:0000313" key="3">
    <source>
        <dbReference type="Proteomes" id="UP000499080"/>
    </source>
</evidence>
<reference evidence="1 3" key="1">
    <citation type="journal article" date="2019" name="Sci. Rep.">
        <title>Orb-weaving spider Araneus ventricosus genome elucidates the spidroin gene catalogue.</title>
        <authorList>
            <person name="Kono N."/>
            <person name="Nakamura H."/>
            <person name="Ohtoshi R."/>
            <person name="Moran D.A.P."/>
            <person name="Shinohara A."/>
            <person name="Yoshida Y."/>
            <person name="Fujiwara M."/>
            <person name="Mori M."/>
            <person name="Tomita M."/>
            <person name="Arakawa K."/>
        </authorList>
    </citation>
    <scope>NUCLEOTIDE SEQUENCE [LARGE SCALE GENOMIC DNA]</scope>
</reference>
<comment type="caution">
    <text evidence="1">The sequence shown here is derived from an EMBL/GenBank/DDBJ whole genome shotgun (WGS) entry which is preliminary data.</text>
</comment>
<evidence type="ECO:0000313" key="2">
    <source>
        <dbReference type="EMBL" id="GBN62617.1"/>
    </source>
</evidence>
<organism evidence="1 3">
    <name type="scientific">Araneus ventricosus</name>
    <name type="common">Orbweaver spider</name>
    <name type="synonym">Epeira ventricosa</name>
    <dbReference type="NCBI Taxonomy" id="182803"/>
    <lineage>
        <taxon>Eukaryota</taxon>
        <taxon>Metazoa</taxon>
        <taxon>Ecdysozoa</taxon>
        <taxon>Arthropoda</taxon>
        <taxon>Chelicerata</taxon>
        <taxon>Arachnida</taxon>
        <taxon>Araneae</taxon>
        <taxon>Araneomorphae</taxon>
        <taxon>Entelegynae</taxon>
        <taxon>Araneoidea</taxon>
        <taxon>Araneidae</taxon>
        <taxon>Araneus</taxon>
    </lineage>
</organism>
<gene>
    <name evidence="2" type="ORF">AVEN_201487_1</name>
    <name evidence="1" type="ORF">AVEN_51931_1</name>
</gene>
<evidence type="ECO:0000313" key="1">
    <source>
        <dbReference type="EMBL" id="GBL78862.1"/>
    </source>
</evidence>
<dbReference type="Proteomes" id="UP000499080">
    <property type="component" value="Unassembled WGS sequence"/>
</dbReference>
<dbReference type="EMBL" id="BGPR01138643">
    <property type="protein sequence ID" value="GBN62617.1"/>
    <property type="molecule type" value="Genomic_DNA"/>
</dbReference>
<protein>
    <submittedName>
        <fullName evidence="1">Uncharacterized protein</fullName>
    </submittedName>
</protein>
<dbReference type="EMBL" id="BGPR01080474">
    <property type="protein sequence ID" value="GBL78862.1"/>
    <property type="molecule type" value="Genomic_DNA"/>
</dbReference>
<proteinExistence type="predicted"/>
<accession>A0A4Y2AG82</accession>
<keyword evidence="3" id="KW-1185">Reference proteome</keyword>